<organism evidence="2 3">
    <name type="scientific">Pleurodeles waltl</name>
    <name type="common">Iberian ribbed newt</name>
    <dbReference type="NCBI Taxonomy" id="8319"/>
    <lineage>
        <taxon>Eukaryota</taxon>
        <taxon>Metazoa</taxon>
        <taxon>Chordata</taxon>
        <taxon>Craniata</taxon>
        <taxon>Vertebrata</taxon>
        <taxon>Euteleostomi</taxon>
        <taxon>Amphibia</taxon>
        <taxon>Batrachia</taxon>
        <taxon>Caudata</taxon>
        <taxon>Salamandroidea</taxon>
        <taxon>Salamandridae</taxon>
        <taxon>Pleurodelinae</taxon>
        <taxon>Pleurodeles</taxon>
    </lineage>
</organism>
<evidence type="ECO:0000313" key="2">
    <source>
        <dbReference type="EMBL" id="KAJ1120524.1"/>
    </source>
</evidence>
<dbReference type="EMBL" id="JANPWB010000012">
    <property type="protein sequence ID" value="KAJ1120524.1"/>
    <property type="molecule type" value="Genomic_DNA"/>
</dbReference>
<dbReference type="Proteomes" id="UP001066276">
    <property type="component" value="Chromosome 8"/>
</dbReference>
<reference evidence="2" key="1">
    <citation type="journal article" date="2022" name="bioRxiv">
        <title>Sequencing and chromosome-scale assembly of the giantPleurodeles waltlgenome.</title>
        <authorList>
            <person name="Brown T."/>
            <person name="Elewa A."/>
            <person name="Iarovenko S."/>
            <person name="Subramanian E."/>
            <person name="Araus A.J."/>
            <person name="Petzold A."/>
            <person name="Susuki M."/>
            <person name="Suzuki K.-i.T."/>
            <person name="Hayashi T."/>
            <person name="Toyoda A."/>
            <person name="Oliveira C."/>
            <person name="Osipova E."/>
            <person name="Leigh N.D."/>
            <person name="Simon A."/>
            <person name="Yun M.H."/>
        </authorList>
    </citation>
    <scope>NUCLEOTIDE SEQUENCE</scope>
    <source>
        <strain evidence="2">20211129_DDA</strain>
        <tissue evidence="2">Liver</tissue>
    </source>
</reference>
<keyword evidence="3" id="KW-1185">Reference proteome</keyword>
<name>A0AAV7NYI9_PLEWA</name>
<proteinExistence type="predicted"/>
<feature type="region of interest" description="Disordered" evidence="1">
    <location>
        <begin position="1"/>
        <end position="61"/>
    </location>
</feature>
<protein>
    <submittedName>
        <fullName evidence="2">Uncharacterized protein</fullName>
    </submittedName>
</protein>
<feature type="region of interest" description="Disordered" evidence="1">
    <location>
        <begin position="95"/>
        <end position="138"/>
    </location>
</feature>
<gene>
    <name evidence="2" type="ORF">NDU88_008689</name>
</gene>
<dbReference type="AlphaFoldDB" id="A0AAV7NYI9"/>
<accession>A0AAV7NYI9</accession>
<sequence length="195" mass="21359">MHTQLGLQAGCGSQHRPPVSGGVGAPSPAAVTSHGGRRTREPAPAGLRLQEAAPWQDSPVRRCCPKMSSAGRRSIPVPRAKSDLSWPVPRARRGPELQHRVAEDVTRHTQRACRPSPRARNRQPSQTPAARRADLASWEPESPISGIAGAQGKEVLVRCKLRSQQLRSVCMPGWFIGRRLLGFSRTLKRSSHVWT</sequence>
<evidence type="ECO:0000313" key="3">
    <source>
        <dbReference type="Proteomes" id="UP001066276"/>
    </source>
</evidence>
<feature type="compositionally biased region" description="Basic and acidic residues" evidence="1">
    <location>
        <begin position="95"/>
        <end position="107"/>
    </location>
</feature>
<evidence type="ECO:0000256" key="1">
    <source>
        <dbReference type="SAM" id="MobiDB-lite"/>
    </source>
</evidence>
<comment type="caution">
    <text evidence="2">The sequence shown here is derived from an EMBL/GenBank/DDBJ whole genome shotgun (WGS) entry which is preliminary data.</text>
</comment>
<feature type="compositionally biased region" description="Low complexity" evidence="1">
    <location>
        <begin position="17"/>
        <end position="31"/>
    </location>
</feature>